<organism evidence="2 3">
    <name type="scientific">Sandaracinobacteroides saxicola</name>
    <dbReference type="NCBI Taxonomy" id="2759707"/>
    <lineage>
        <taxon>Bacteria</taxon>
        <taxon>Pseudomonadati</taxon>
        <taxon>Pseudomonadota</taxon>
        <taxon>Alphaproteobacteria</taxon>
        <taxon>Sphingomonadales</taxon>
        <taxon>Sphingosinicellaceae</taxon>
        <taxon>Sandaracinobacteroides</taxon>
    </lineage>
</organism>
<protein>
    <submittedName>
        <fullName evidence="2">Uncharacterized protein</fullName>
    </submittedName>
</protein>
<sequence length="76" mass="8384">MSAYRKPLRYGHLALTLALGIFVYSSSMRETAWFVDVIQLVAFPLSAFTGLGMWLAPRLFLHAGSQQAAVPARRAS</sequence>
<accession>A0A7G5IIL4</accession>
<evidence type="ECO:0000256" key="1">
    <source>
        <dbReference type="SAM" id="Phobius"/>
    </source>
</evidence>
<keyword evidence="1" id="KW-1133">Transmembrane helix</keyword>
<proteinExistence type="predicted"/>
<evidence type="ECO:0000313" key="2">
    <source>
        <dbReference type="EMBL" id="QMW23206.1"/>
    </source>
</evidence>
<keyword evidence="3" id="KW-1185">Reference proteome</keyword>
<dbReference type="Proteomes" id="UP000515292">
    <property type="component" value="Chromosome"/>
</dbReference>
<dbReference type="EMBL" id="CP059851">
    <property type="protein sequence ID" value="QMW23206.1"/>
    <property type="molecule type" value="Genomic_DNA"/>
</dbReference>
<keyword evidence="1" id="KW-0472">Membrane</keyword>
<name>A0A7G5IIL4_9SPHN</name>
<keyword evidence="1" id="KW-0812">Transmembrane</keyword>
<dbReference type="AlphaFoldDB" id="A0A7G5IIL4"/>
<gene>
    <name evidence="2" type="ORF">H3309_01470</name>
</gene>
<feature type="transmembrane region" description="Helical" evidence="1">
    <location>
        <begin position="37"/>
        <end position="56"/>
    </location>
</feature>
<evidence type="ECO:0000313" key="3">
    <source>
        <dbReference type="Proteomes" id="UP000515292"/>
    </source>
</evidence>
<reference evidence="2 3" key="1">
    <citation type="submission" date="2020-07" db="EMBL/GenBank/DDBJ databases">
        <title>Complete genome sequence for Sandaracinobacter sp. M6.</title>
        <authorList>
            <person name="Tang Y."/>
            <person name="Liu Q."/>
            <person name="Guo Z."/>
            <person name="Lei P."/>
            <person name="Huang B."/>
        </authorList>
    </citation>
    <scope>NUCLEOTIDE SEQUENCE [LARGE SCALE GENOMIC DNA]</scope>
    <source>
        <strain evidence="2 3">M6</strain>
    </source>
</reference>
<dbReference type="KEGG" id="sand:H3309_01470"/>
<dbReference type="RefSeq" id="WP_182296853.1">
    <property type="nucleotide sequence ID" value="NZ_CP059851.1"/>
</dbReference>